<evidence type="ECO:0000256" key="5">
    <source>
        <dbReference type="ARBA" id="ARBA00049303"/>
    </source>
</evidence>
<dbReference type="CDD" id="cd02440">
    <property type="entry name" value="AdoMet_MTases"/>
    <property type="match status" value="1"/>
</dbReference>
<dbReference type="InterPro" id="IPR041698">
    <property type="entry name" value="Methyltransf_25"/>
</dbReference>
<evidence type="ECO:0000256" key="6">
    <source>
        <dbReference type="SAM" id="MobiDB-lite"/>
    </source>
</evidence>
<evidence type="ECO:0000256" key="3">
    <source>
        <dbReference type="ARBA" id="ARBA00022679"/>
    </source>
</evidence>
<dbReference type="AlphaFoldDB" id="A0A0N8CF82"/>
<dbReference type="PANTHER" id="PTHR11006">
    <property type="entry name" value="PROTEIN ARGININE N-METHYLTRANSFERASE"/>
    <property type="match status" value="1"/>
</dbReference>
<reference evidence="9 10" key="1">
    <citation type="submission" date="2016-03" db="EMBL/GenBank/DDBJ databases">
        <title>EvidentialGene: Evidence-directed Construction of Genes on Genomes.</title>
        <authorList>
            <person name="Gilbert D.G."/>
            <person name="Choi J.-H."/>
            <person name="Mockaitis K."/>
            <person name="Colbourne J."/>
            <person name="Pfrender M."/>
        </authorList>
    </citation>
    <scope>NUCLEOTIDE SEQUENCE [LARGE SCALE GENOMIC DNA]</scope>
    <source>
        <strain evidence="9 10">Xinb3</strain>
        <tissue evidence="9">Complete organism</tissue>
    </source>
</reference>
<evidence type="ECO:0000313" key="10">
    <source>
        <dbReference type="Proteomes" id="UP000076858"/>
    </source>
</evidence>
<dbReference type="GO" id="GO:0042054">
    <property type="term" value="F:histone methyltransferase activity"/>
    <property type="evidence" value="ECO:0007669"/>
    <property type="project" value="TreeGrafter"/>
</dbReference>
<dbReference type="GO" id="GO:0005634">
    <property type="term" value="C:nucleus"/>
    <property type="evidence" value="ECO:0007669"/>
    <property type="project" value="TreeGrafter"/>
</dbReference>
<evidence type="ECO:0000259" key="8">
    <source>
        <dbReference type="Pfam" id="PF22528"/>
    </source>
</evidence>
<dbReference type="EC" id="2.1.1.319" evidence="1"/>
<keyword evidence="2 9" id="KW-0489">Methyltransferase</keyword>
<feature type="domain" description="Protein arginine N-methyltransferase" evidence="8">
    <location>
        <begin position="176"/>
        <end position="344"/>
    </location>
</feature>
<dbReference type="SUPFAM" id="SSF53335">
    <property type="entry name" value="S-adenosyl-L-methionine-dependent methyltransferases"/>
    <property type="match status" value="1"/>
</dbReference>
<feature type="compositionally biased region" description="Acidic residues" evidence="6">
    <location>
        <begin position="20"/>
        <end position="30"/>
    </location>
</feature>
<accession>A0A0N8CF82</accession>
<proteinExistence type="predicted"/>
<dbReference type="InterPro" id="IPR055135">
    <property type="entry name" value="PRMT_dom"/>
</dbReference>
<dbReference type="GO" id="GO:0032259">
    <property type="term" value="P:methylation"/>
    <property type="evidence" value="ECO:0007669"/>
    <property type="project" value="UniProtKB-KW"/>
</dbReference>
<comment type="caution">
    <text evidence="9">The sequence shown here is derived from an EMBL/GenBank/DDBJ whole genome shotgun (WGS) entry which is preliminary data.</text>
</comment>
<dbReference type="OrthoDB" id="7848332at2759"/>
<dbReference type="InterPro" id="IPR029063">
    <property type="entry name" value="SAM-dependent_MTases_sf"/>
</dbReference>
<keyword evidence="4" id="KW-0949">S-adenosyl-L-methionine</keyword>
<dbReference type="Gene3D" id="3.40.50.150">
    <property type="entry name" value="Vaccinia Virus protein VP39"/>
    <property type="match status" value="1"/>
</dbReference>
<dbReference type="FunFam" id="3.40.50.150:FF:000003">
    <property type="entry name" value="Blast:Protein arginine N-methyltransferase 1"/>
    <property type="match status" value="1"/>
</dbReference>
<evidence type="ECO:0000259" key="7">
    <source>
        <dbReference type="Pfam" id="PF13649"/>
    </source>
</evidence>
<sequence>MKSPNLSSTRSDEMTQQEERMEDTEATAEDDNYFDSYEDIEIHRLMLKDVPRTEAYQKAILGNKELFEGKVVMDIGAGTGILSLFCAQAGAAKVYAVEASRLANLTREVVAKNGFSHVIEVVHGKAEEIDLPEGVQVDVIVSEWMGFYLLHESMLESVLLARDKHLKPDGVMLPSKATLFAAACRLGEFYSQQVDFWNHLYGLDLSPVGQAVLDSKRCKPEVAIVKADELLSEPVQLADFDLAWLGPDEIERIHSRAFTSVLCDQPTEYQGVCLWFDCSFEWPDRIPCTPVKLSTSPSSAATHWKQTIIVLPSSIQVEEGDLIGWELTLKRSMEHRRRYQIELNLLDPEEDEHPVPCSCGQARCVVIAAFMAKADEEPLPDDDVDVSTGPSSVVS</sequence>
<gene>
    <name evidence="9" type="ORF">APZ42_025711</name>
</gene>
<keyword evidence="3 9" id="KW-0808">Transferase</keyword>
<dbReference type="GO" id="GO:0035241">
    <property type="term" value="F:protein-arginine omega-N monomethyltransferase activity"/>
    <property type="evidence" value="ECO:0007669"/>
    <property type="project" value="TreeGrafter"/>
</dbReference>
<dbReference type="GO" id="GO:0035242">
    <property type="term" value="F:protein-arginine omega-N asymmetric methyltransferase activity"/>
    <property type="evidence" value="ECO:0007669"/>
    <property type="project" value="UniProtKB-EC"/>
</dbReference>
<dbReference type="Pfam" id="PF13649">
    <property type="entry name" value="Methyltransf_25"/>
    <property type="match status" value="1"/>
</dbReference>
<feature type="region of interest" description="Disordered" evidence="6">
    <location>
        <begin position="1"/>
        <end position="30"/>
    </location>
</feature>
<evidence type="ECO:0000256" key="2">
    <source>
        <dbReference type="ARBA" id="ARBA00022603"/>
    </source>
</evidence>
<dbReference type="Pfam" id="PF22528">
    <property type="entry name" value="PRMT_C"/>
    <property type="match status" value="1"/>
</dbReference>
<dbReference type="InterPro" id="IPR025799">
    <property type="entry name" value="Arg_MeTrfase"/>
</dbReference>
<dbReference type="STRING" id="35525.A0A0N8CF82"/>
<feature type="domain" description="Methyltransferase" evidence="7">
    <location>
        <begin position="72"/>
        <end position="170"/>
    </location>
</feature>
<organism evidence="9 10">
    <name type="scientific">Daphnia magna</name>
    <dbReference type="NCBI Taxonomy" id="35525"/>
    <lineage>
        <taxon>Eukaryota</taxon>
        <taxon>Metazoa</taxon>
        <taxon>Ecdysozoa</taxon>
        <taxon>Arthropoda</taxon>
        <taxon>Crustacea</taxon>
        <taxon>Branchiopoda</taxon>
        <taxon>Diplostraca</taxon>
        <taxon>Cladocera</taxon>
        <taxon>Anomopoda</taxon>
        <taxon>Daphniidae</taxon>
        <taxon>Daphnia</taxon>
    </lineage>
</organism>
<protein>
    <recommendedName>
        <fullName evidence="1">type I protein arginine methyltransferase</fullName>
        <ecNumber evidence="1">2.1.1.319</ecNumber>
    </recommendedName>
</protein>
<feature type="compositionally biased region" description="Basic and acidic residues" evidence="6">
    <location>
        <begin position="10"/>
        <end position="19"/>
    </location>
</feature>
<evidence type="ECO:0000256" key="1">
    <source>
        <dbReference type="ARBA" id="ARBA00011925"/>
    </source>
</evidence>
<keyword evidence="10" id="KW-1185">Reference proteome</keyword>
<dbReference type="PROSITE" id="PS51678">
    <property type="entry name" value="SAM_MT_PRMT"/>
    <property type="match status" value="1"/>
</dbReference>
<comment type="catalytic activity">
    <reaction evidence="5">
        <text>L-arginyl-[protein] + S-adenosyl-L-methionine = N(omega)-methyl-L-arginyl-[protein] + S-adenosyl-L-homocysteine + H(+)</text>
        <dbReference type="Rhea" id="RHEA:48100"/>
        <dbReference type="Rhea" id="RHEA-COMP:10532"/>
        <dbReference type="Rhea" id="RHEA-COMP:11990"/>
        <dbReference type="ChEBI" id="CHEBI:15378"/>
        <dbReference type="ChEBI" id="CHEBI:29965"/>
        <dbReference type="ChEBI" id="CHEBI:57856"/>
        <dbReference type="ChEBI" id="CHEBI:59789"/>
        <dbReference type="ChEBI" id="CHEBI:65280"/>
    </reaction>
    <physiologicalReaction direction="left-to-right" evidence="5">
        <dbReference type="Rhea" id="RHEA:48101"/>
    </physiologicalReaction>
</comment>
<name>A0A0N8CF82_9CRUS</name>
<evidence type="ECO:0000313" key="9">
    <source>
        <dbReference type="EMBL" id="KZS09900.1"/>
    </source>
</evidence>
<evidence type="ECO:0000256" key="4">
    <source>
        <dbReference type="ARBA" id="ARBA00022691"/>
    </source>
</evidence>
<dbReference type="EMBL" id="LRGB01001937">
    <property type="protein sequence ID" value="KZS09900.1"/>
    <property type="molecule type" value="Genomic_DNA"/>
</dbReference>
<dbReference type="PANTHER" id="PTHR11006:SF122">
    <property type="entry name" value="ARGININE METHYLTRANSFERASE 8"/>
    <property type="match status" value="1"/>
</dbReference>
<dbReference type="Proteomes" id="UP000076858">
    <property type="component" value="Unassembled WGS sequence"/>
</dbReference>
<dbReference type="Gene3D" id="2.70.160.11">
    <property type="entry name" value="Hnrnp arginine n-methyltransferase1"/>
    <property type="match status" value="1"/>
</dbReference>